<evidence type="ECO:0000256" key="1">
    <source>
        <dbReference type="SAM" id="Phobius"/>
    </source>
</evidence>
<sequence length="475" mass="52965">MHKSPGYRFFILSVLVVLMTVPVFFVGSVIDKRADYNRVTRYEIGHEWGGRQQLSGPVLVIPVQKTVSVRDKIEVLDPVTGHQMTDVNDKPLYRYKDVERTYNQDSVYIYPDNLSVDVESQSQERRRGIFTVPVYSAQAEMQFDFPYDKATKVLKAKEVLVWDKAEVRFHVSSNRALRGATELLADGKALPLEPSASEIHGKGGIQALTGDPREHERYHLKLGLNGTEALEFTPVGRTSEVSVTSDWAHPEFRGNFLPDGHEVTEAGFAANWTIPHLARSIPQVSREDTDEAARRSSGFGVGFYQPNDFYQKAYRAARYGMLFIGLTFLTIFLVEGASKRPTHPVQYILVGLAQSAFFLLMLALSEQIGFAMAYLVSAGATVALITCFGVVALRLGKRALVLGLAQAVLYTVMYLILRSADYALLAGSILLFAAIAGTMFATRNEDWYGDPEKKAKSGWWRKREVAQPLPQAPAK</sequence>
<dbReference type="AlphaFoldDB" id="A0A1X6YRG2"/>
<dbReference type="InterPro" id="IPR010364">
    <property type="entry name" value="Uncharacterised_IM_CreD"/>
</dbReference>
<dbReference type="NCBIfam" id="NF008712">
    <property type="entry name" value="PRK11715.1-1"/>
    <property type="match status" value="1"/>
</dbReference>
<feature type="transmembrane region" description="Helical" evidence="1">
    <location>
        <begin position="422"/>
        <end position="441"/>
    </location>
</feature>
<dbReference type="PIRSF" id="PIRSF004548">
    <property type="entry name" value="CreD"/>
    <property type="match status" value="1"/>
</dbReference>
<evidence type="ECO:0000313" key="2">
    <source>
        <dbReference type="EMBL" id="SLN28973.1"/>
    </source>
</evidence>
<feature type="transmembrane region" description="Helical" evidence="1">
    <location>
        <begin position="316"/>
        <end position="334"/>
    </location>
</feature>
<dbReference type="Proteomes" id="UP000193061">
    <property type="component" value="Unassembled WGS sequence"/>
</dbReference>
<protein>
    <submittedName>
        <fullName evidence="2">Inner membrane protein CreD</fullName>
    </submittedName>
</protein>
<gene>
    <name evidence="2" type="primary">creD</name>
    <name evidence="2" type="ORF">ROA7450_01219</name>
</gene>
<dbReference type="EMBL" id="FWFX01000003">
    <property type="protein sequence ID" value="SLN28973.1"/>
    <property type="molecule type" value="Genomic_DNA"/>
</dbReference>
<dbReference type="GO" id="GO:0005886">
    <property type="term" value="C:plasma membrane"/>
    <property type="evidence" value="ECO:0007669"/>
    <property type="project" value="TreeGrafter"/>
</dbReference>
<dbReference type="PANTHER" id="PTHR30092:SF0">
    <property type="entry name" value="INNER MEMBRANE PROTEIN CRED"/>
    <property type="match status" value="1"/>
</dbReference>
<dbReference type="Pfam" id="PF06123">
    <property type="entry name" value="CreD"/>
    <property type="match status" value="1"/>
</dbReference>
<feature type="transmembrane region" description="Helical" evidence="1">
    <location>
        <begin position="346"/>
        <end position="364"/>
    </location>
</feature>
<keyword evidence="1" id="KW-0812">Transmembrane</keyword>
<keyword evidence="1" id="KW-1133">Transmembrane helix</keyword>
<feature type="transmembrane region" description="Helical" evidence="1">
    <location>
        <begin position="399"/>
        <end position="417"/>
    </location>
</feature>
<name>A0A1X6YRG2_9RHOB</name>
<evidence type="ECO:0000313" key="3">
    <source>
        <dbReference type="Proteomes" id="UP000193061"/>
    </source>
</evidence>
<feature type="transmembrane region" description="Helical" evidence="1">
    <location>
        <begin position="371"/>
        <end position="393"/>
    </location>
</feature>
<dbReference type="PANTHER" id="PTHR30092">
    <property type="entry name" value="INNER MEMBRANE PROTEIN CRED"/>
    <property type="match status" value="1"/>
</dbReference>
<organism evidence="2 3">
    <name type="scientific">Roseovarius albus</name>
    <dbReference type="NCBI Taxonomy" id="1247867"/>
    <lineage>
        <taxon>Bacteria</taxon>
        <taxon>Pseudomonadati</taxon>
        <taxon>Pseudomonadota</taxon>
        <taxon>Alphaproteobacteria</taxon>
        <taxon>Rhodobacterales</taxon>
        <taxon>Roseobacteraceae</taxon>
        <taxon>Roseovarius</taxon>
    </lineage>
</organism>
<keyword evidence="1" id="KW-0472">Membrane</keyword>
<dbReference type="RefSeq" id="WP_085804777.1">
    <property type="nucleotide sequence ID" value="NZ_FWFX01000003.1"/>
</dbReference>
<keyword evidence="3" id="KW-1185">Reference proteome</keyword>
<dbReference type="OrthoDB" id="9791851at2"/>
<proteinExistence type="predicted"/>
<feature type="transmembrane region" description="Helical" evidence="1">
    <location>
        <begin position="6"/>
        <end position="30"/>
    </location>
</feature>
<accession>A0A1X6YRG2</accession>
<reference evidence="2 3" key="1">
    <citation type="submission" date="2017-03" db="EMBL/GenBank/DDBJ databases">
        <authorList>
            <person name="Afonso C.L."/>
            <person name="Miller P.J."/>
            <person name="Scott M.A."/>
            <person name="Spackman E."/>
            <person name="Goraichik I."/>
            <person name="Dimitrov K.M."/>
            <person name="Suarez D.L."/>
            <person name="Swayne D.E."/>
        </authorList>
    </citation>
    <scope>NUCLEOTIDE SEQUENCE [LARGE SCALE GENOMIC DNA]</scope>
    <source>
        <strain evidence="2 3">CECT 7450</strain>
    </source>
</reference>